<proteinExistence type="predicted"/>
<dbReference type="Proteomes" id="UP000600865">
    <property type="component" value="Unassembled WGS sequence"/>
</dbReference>
<evidence type="ECO:0000313" key="1">
    <source>
        <dbReference type="EMBL" id="GGX56482.1"/>
    </source>
</evidence>
<accession>A0A918KA68</accession>
<gene>
    <name evidence="1" type="ORF">GCM10011309_01580</name>
</gene>
<reference evidence="1 2" key="1">
    <citation type="journal article" date="2014" name="Int. J. Syst. Evol. Microbiol.">
        <title>Complete genome sequence of Corynebacterium casei LMG S-19264T (=DSM 44701T), isolated from a smear-ripened cheese.</title>
        <authorList>
            <consortium name="US DOE Joint Genome Institute (JGI-PGF)"/>
            <person name="Walter F."/>
            <person name="Albersmeier A."/>
            <person name="Kalinowski J."/>
            <person name="Ruckert C."/>
        </authorList>
    </citation>
    <scope>NUCLEOTIDE SEQUENCE [LARGE SCALE GENOMIC DNA]</scope>
    <source>
        <strain evidence="1 2">KCTC 23968</strain>
    </source>
</reference>
<dbReference type="EMBL" id="BMYV01000001">
    <property type="protein sequence ID" value="GGX56482.1"/>
    <property type="molecule type" value="Genomic_DNA"/>
</dbReference>
<organism evidence="1 2">
    <name type="scientific">Litorimonas cladophorae</name>
    <dbReference type="NCBI Taxonomy" id="1220491"/>
    <lineage>
        <taxon>Bacteria</taxon>
        <taxon>Pseudomonadati</taxon>
        <taxon>Pseudomonadota</taxon>
        <taxon>Alphaproteobacteria</taxon>
        <taxon>Maricaulales</taxon>
        <taxon>Robiginitomaculaceae</taxon>
    </lineage>
</organism>
<evidence type="ECO:0000313" key="2">
    <source>
        <dbReference type="Proteomes" id="UP000600865"/>
    </source>
</evidence>
<protein>
    <submittedName>
        <fullName evidence="1">Uncharacterized protein</fullName>
    </submittedName>
</protein>
<dbReference type="AlphaFoldDB" id="A0A918KA68"/>
<name>A0A918KA68_9PROT</name>
<comment type="caution">
    <text evidence="1">The sequence shown here is derived from an EMBL/GenBank/DDBJ whole genome shotgun (WGS) entry which is preliminary data.</text>
</comment>
<sequence length="60" mass="6765">MSPYLGGEPKGSQGEDLEGEFARCQDYRVPELIKAQKAYQSQANHHRCEEFLADRSAGHK</sequence>
<keyword evidence="2" id="KW-1185">Reference proteome</keyword>